<evidence type="ECO:0000313" key="3">
    <source>
        <dbReference type="Proteomes" id="UP000800096"/>
    </source>
</evidence>
<dbReference type="Proteomes" id="UP000800096">
    <property type="component" value="Unassembled WGS sequence"/>
</dbReference>
<feature type="compositionally biased region" description="Basic and acidic residues" evidence="1">
    <location>
        <begin position="50"/>
        <end position="67"/>
    </location>
</feature>
<gene>
    <name evidence="2" type="ORF">BDU57DRAFT_519823</name>
</gene>
<keyword evidence="3" id="KW-1185">Reference proteome</keyword>
<accession>A0A6A5QKT4</accession>
<feature type="compositionally biased region" description="Polar residues" evidence="1">
    <location>
        <begin position="27"/>
        <end position="49"/>
    </location>
</feature>
<evidence type="ECO:0000313" key="2">
    <source>
        <dbReference type="EMBL" id="KAF1914687.1"/>
    </source>
</evidence>
<sequence>MKQHTCSFRSLRHPPPWPEIHRPCPPSRTTHVLTPPAQTGKNLSRTTGQRQEKQTRRNEISRAKCFK</sequence>
<feature type="region of interest" description="Disordered" evidence="1">
    <location>
        <begin position="1"/>
        <end position="67"/>
    </location>
</feature>
<dbReference type="AlphaFoldDB" id="A0A6A5QKT4"/>
<organism evidence="2 3">
    <name type="scientific">Ampelomyces quisqualis</name>
    <name type="common">Powdery mildew agent</name>
    <dbReference type="NCBI Taxonomy" id="50730"/>
    <lineage>
        <taxon>Eukaryota</taxon>
        <taxon>Fungi</taxon>
        <taxon>Dikarya</taxon>
        <taxon>Ascomycota</taxon>
        <taxon>Pezizomycotina</taxon>
        <taxon>Dothideomycetes</taxon>
        <taxon>Pleosporomycetidae</taxon>
        <taxon>Pleosporales</taxon>
        <taxon>Pleosporineae</taxon>
        <taxon>Phaeosphaeriaceae</taxon>
        <taxon>Ampelomyces</taxon>
    </lineage>
</organism>
<protein>
    <submittedName>
        <fullName evidence="2">Uncharacterized protein</fullName>
    </submittedName>
</protein>
<evidence type="ECO:0000256" key="1">
    <source>
        <dbReference type="SAM" id="MobiDB-lite"/>
    </source>
</evidence>
<proteinExistence type="predicted"/>
<dbReference type="EMBL" id="ML979137">
    <property type="protein sequence ID" value="KAF1914687.1"/>
    <property type="molecule type" value="Genomic_DNA"/>
</dbReference>
<reference evidence="2" key="1">
    <citation type="journal article" date="2020" name="Stud. Mycol.">
        <title>101 Dothideomycetes genomes: a test case for predicting lifestyles and emergence of pathogens.</title>
        <authorList>
            <person name="Haridas S."/>
            <person name="Albert R."/>
            <person name="Binder M."/>
            <person name="Bloem J."/>
            <person name="Labutti K."/>
            <person name="Salamov A."/>
            <person name="Andreopoulos B."/>
            <person name="Baker S."/>
            <person name="Barry K."/>
            <person name="Bills G."/>
            <person name="Bluhm B."/>
            <person name="Cannon C."/>
            <person name="Castanera R."/>
            <person name="Culley D."/>
            <person name="Daum C."/>
            <person name="Ezra D."/>
            <person name="Gonzalez J."/>
            <person name="Henrissat B."/>
            <person name="Kuo A."/>
            <person name="Liang C."/>
            <person name="Lipzen A."/>
            <person name="Lutzoni F."/>
            <person name="Magnuson J."/>
            <person name="Mondo S."/>
            <person name="Nolan M."/>
            <person name="Ohm R."/>
            <person name="Pangilinan J."/>
            <person name="Park H.-J."/>
            <person name="Ramirez L."/>
            <person name="Alfaro M."/>
            <person name="Sun H."/>
            <person name="Tritt A."/>
            <person name="Yoshinaga Y."/>
            <person name="Zwiers L.-H."/>
            <person name="Turgeon B."/>
            <person name="Goodwin S."/>
            <person name="Spatafora J."/>
            <person name="Crous P."/>
            <person name="Grigoriev I."/>
        </authorList>
    </citation>
    <scope>NUCLEOTIDE SEQUENCE</scope>
    <source>
        <strain evidence="2">HMLAC05119</strain>
    </source>
</reference>
<name>A0A6A5QKT4_AMPQU</name>
<feature type="compositionally biased region" description="Pro residues" evidence="1">
    <location>
        <begin position="13"/>
        <end position="26"/>
    </location>
</feature>